<feature type="compositionally biased region" description="Basic and acidic residues" evidence="1">
    <location>
        <begin position="24"/>
        <end position="40"/>
    </location>
</feature>
<sequence length="49" mass="5676">MGFLRKAIRGGIALKALQIVQREAAKPENQRKAKEMYAKVRDRKKPPQR</sequence>
<gene>
    <name evidence="2" type="ORF">H9624_05660</name>
</gene>
<accession>A0ABR8Z0F1</accession>
<dbReference type="RefSeq" id="WP_251838865.1">
    <property type="nucleotide sequence ID" value="NZ_JACSPO010000001.1"/>
</dbReference>
<name>A0ABR8Z0F1_9MICO</name>
<evidence type="ECO:0000256" key="1">
    <source>
        <dbReference type="SAM" id="MobiDB-lite"/>
    </source>
</evidence>
<keyword evidence="3" id="KW-1185">Reference proteome</keyword>
<evidence type="ECO:0000313" key="3">
    <source>
        <dbReference type="Proteomes" id="UP000661894"/>
    </source>
</evidence>
<evidence type="ECO:0000313" key="2">
    <source>
        <dbReference type="EMBL" id="MBD8061807.1"/>
    </source>
</evidence>
<feature type="region of interest" description="Disordered" evidence="1">
    <location>
        <begin position="24"/>
        <end position="49"/>
    </location>
</feature>
<comment type="caution">
    <text evidence="2">The sequence shown here is derived from an EMBL/GenBank/DDBJ whole genome shotgun (WGS) entry which is preliminary data.</text>
</comment>
<dbReference type="Proteomes" id="UP000661894">
    <property type="component" value="Unassembled WGS sequence"/>
</dbReference>
<dbReference type="EMBL" id="JACSPO010000001">
    <property type="protein sequence ID" value="MBD8061807.1"/>
    <property type="molecule type" value="Genomic_DNA"/>
</dbReference>
<organism evidence="2 3">
    <name type="scientific">Oceanitalea stevensii</name>
    <dbReference type="NCBI Taxonomy" id="2763072"/>
    <lineage>
        <taxon>Bacteria</taxon>
        <taxon>Bacillati</taxon>
        <taxon>Actinomycetota</taxon>
        <taxon>Actinomycetes</taxon>
        <taxon>Micrococcales</taxon>
        <taxon>Bogoriellaceae</taxon>
        <taxon>Georgenia</taxon>
    </lineage>
</organism>
<proteinExistence type="predicted"/>
<reference evidence="2 3" key="1">
    <citation type="submission" date="2020-08" db="EMBL/GenBank/DDBJ databases">
        <title>A Genomic Blueprint of the Chicken Gut Microbiome.</title>
        <authorList>
            <person name="Gilroy R."/>
            <person name="Ravi A."/>
            <person name="Getino M."/>
            <person name="Pursley I."/>
            <person name="Horton D.L."/>
            <person name="Alikhan N.-F."/>
            <person name="Baker D."/>
            <person name="Gharbi K."/>
            <person name="Hall N."/>
            <person name="Watson M."/>
            <person name="Adriaenssens E.M."/>
            <person name="Foster-Nyarko E."/>
            <person name="Jarju S."/>
            <person name="Secka A."/>
            <person name="Antonio M."/>
            <person name="Oren A."/>
            <person name="Chaudhuri R."/>
            <person name="La Ragione R.M."/>
            <person name="Hildebrand F."/>
            <person name="Pallen M.J."/>
        </authorList>
    </citation>
    <scope>NUCLEOTIDE SEQUENCE [LARGE SCALE GENOMIC DNA]</scope>
    <source>
        <strain evidence="2 3">Sa1BUA1</strain>
    </source>
</reference>
<protein>
    <submittedName>
        <fullName evidence="2">Uncharacterized protein</fullName>
    </submittedName>
</protein>